<proteinExistence type="predicted"/>
<sequence>TFYRIRTKLIVCDSIVKFCRIDDPRFSAPSSCFRLSGPLGIAGSPDRGRLLHPGSSPLKMLSLIANAQLPGLRRLSLQLKSAWWVALRLGRVVVKGRRVWQLCPKNYQQNSNMFAQPEIIGVETYAIPSRLYFTDLINSIDRTVHPSLAYRSSKELTLIIHSNIRRLLLYARLIRKYPFPCRIPSEITLHYTKFQIRRPIKYQSPEGVEAWGRGYSNALPSSSFAISWRFELNKL</sequence>
<evidence type="ECO:0000313" key="1">
    <source>
        <dbReference type="EMBL" id="CAB0001107.1"/>
    </source>
</evidence>
<organism evidence="1 2">
    <name type="scientific">Nesidiocoris tenuis</name>
    <dbReference type="NCBI Taxonomy" id="355587"/>
    <lineage>
        <taxon>Eukaryota</taxon>
        <taxon>Metazoa</taxon>
        <taxon>Ecdysozoa</taxon>
        <taxon>Arthropoda</taxon>
        <taxon>Hexapoda</taxon>
        <taxon>Insecta</taxon>
        <taxon>Pterygota</taxon>
        <taxon>Neoptera</taxon>
        <taxon>Paraneoptera</taxon>
        <taxon>Hemiptera</taxon>
        <taxon>Heteroptera</taxon>
        <taxon>Panheteroptera</taxon>
        <taxon>Cimicomorpha</taxon>
        <taxon>Miridae</taxon>
        <taxon>Dicyphina</taxon>
        <taxon>Nesidiocoris</taxon>
    </lineage>
</organism>
<dbReference type="EMBL" id="CADCXU010010411">
    <property type="protein sequence ID" value="CAB0001107.1"/>
    <property type="molecule type" value="Genomic_DNA"/>
</dbReference>
<dbReference type="AlphaFoldDB" id="A0A6H5GCR1"/>
<gene>
    <name evidence="1" type="ORF">NTEN_LOCUS6894</name>
</gene>
<accession>A0A6H5GCR1</accession>
<feature type="non-terminal residue" evidence="1">
    <location>
        <position position="1"/>
    </location>
</feature>
<name>A0A6H5GCR1_9HEMI</name>
<reference evidence="1 2" key="1">
    <citation type="submission" date="2020-02" db="EMBL/GenBank/DDBJ databases">
        <authorList>
            <person name="Ferguson B K."/>
        </authorList>
    </citation>
    <scope>NUCLEOTIDE SEQUENCE [LARGE SCALE GENOMIC DNA]</scope>
</reference>
<evidence type="ECO:0000313" key="2">
    <source>
        <dbReference type="Proteomes" id="UP000479000"/>
    </source>
</evidence>
<protein>
    <submittedName>
        <fullName evidence="1">Uncharacterized protein</fullName>
    </submittedName>
</protein>
<dbReference type="Proteomes" id="UP000479000">
    <property type="component" value="Unassembled WGS sequence"/>
</dbReference>
<keyword evidence="2" id="KW-1185">Reference proteome</keyword>